<evidence type="ECO:0000256" key="2">
    <source>
        <dbReference type="ARBA" id="ARBA00021310"/>
    </source>
</evidence>
<dbReference type="EMBL" id="AP026866">
    <property type="protein sequence ID" value="BDS06026.1"/>
    <property type="molecule type" value="Genomic_DNA"/>
</dbReference>
<keyword evidence="3" id="KW-0227">DNA damage</keyword>
<name>A0AAT9FJA4_9BACT</name>
<keyword evidence="4" id="KW-0233">DNA recombination</keyword>
<dbReference type="GO" id="GO:0006310">
    <property type="term" value="P:DNA recombination"/>
    <property type="evidence" value="ECO:0007669"/>
    <property type="project" value="UniProtKB-KW"/>
</dbReference>
<dbReference type="SUPFAM" id="SSF57863">
    <property type="entry name" value="ArfGap/RecO-like zinc finger"/>
    <property type="match status" value="1"/>
</dbReference>
<dbReference type="InterPro" id="IPR012340">
    <property type="entry name" value="NA-bd_OB-fold"/>
</dbReference>
<organism evidence="8">
    <name type="scientific">Oceaniferula spumae</name>
    <dbReference type="NCBI Taxonomy" id="2979115"/>
    <lineage>
        <taxon>Bacteria</taxon>
        <taxon>Pseudomonadati</taxon>
        <taxon>Verrucomicrobiota</taxon>
        <taxon>Verrucomicrobiia</taxon>
        <taxon>Verrucomicrobiales</taxon>
        <taxon>Verrucomicrobiaceae</taxon>
        <taxon>Oceaniferula</taxon>
    </lineage>
</organism>
<proteinExistence type="inferred from homology"/>
<evidence type="ECO:0000256" key="6">
    <source>
        <dbReference type="ARBA" id="ARBA00033409"/>
    </source>
</evidence>
<comment type="similarity">
    <text evidence="1">Belongs to the RecO family.</text>
</comment>
<dbReference type="GO" id="GO:0006302">
    <property type="term" value="P:double-strand break repair"/>
    <property type="evidence" value="ECO:0007669"/>
    <property type="project" value="TreeGrafter"/>
</dbReference>
<evidence type="ECO:0000256" key="1">
    <source>
        <dbReference type="ARBA" id="ARBA00007452"/>
    </source>
</evidence>
<protein>
    <recommendedName>
        <fullName evidence="2">DNA repair protein RecO</fullName>
    </recommendedName>
    <alternativeName>
        <fullName evidence="6">Recombination protein O</fullName>
    </alternativeName>
</protein>
<accession>A0AAT9FJA4</accession>
<dbReference type="InterPro" id="IPR003717">
    <property type="entry name" value="RecO"/>
</dbReference>
<sequence length="188" mass="21068">MVCWRLSMEKSTGIIIRLTKLTESSLIVHWCTEEHGLIKTVAKGARRPKSTFAGKIDLFFEAEINWVRSRKTELHTLRELSVTNYRESLRKRYADTVAASYFGELLAHVVELDHPEPELFDLLRRGLGYLAGQGADLRGVLHFEHELARIMGIAHSRTSAALAIEQAFGSLPRARAACLHATEGNGQS</sequence>
<feature type="domain" description="DNA replication/recombination mediator RecO N-terminal" evidence="7">
    <location>
        <begin position="8"/>
        <end position="84"/>
    </location>
</feature>
<dbReference type="NCBIfam" id="TIGR00613">
    <property type="entry name" value="reco"/>
    <property type="match status" value="1"/>
</dbReference>
<dbReference type="InterPro" id="IPR037278">
    <property type="entry name" value="ARFGAP/RecO"/>
</dbReference>
<evidence type="ECO:0000313" key="8">
    <source>
        <dbReference type="EMBL" id="BDS06026.1"/>
    </source>
</evidence>
<dbReference type="Pfam" id="PF02565">
    <property type="entry name" value="RecO_C"/>
    <property type="match status" value="1"/>
</dbReference>
<dbReference type="Gene3D" id="1.20.1440.120">
    <property type="entry name" value="Recombination protein O, C-terminal domain"/>
    <property type="match status" value="1"/>
</dbReference>
<evidence type="ECO:0000256" key="4">
    <source>
        <dbReference type="ARBA" id="ARBA00023172"/>
    </source>
</evidence>
<dbReference type="PANTHER" id="PTHR33991:SF1">
    <property type="entry name" value="DNA REPAIR PROTEIN RECO"/>
    <property type="match status" value="1"/>
</dbReference>
<dbReference type="Gene3D" id="2.40.50.140">
    <property type="entry name" value="Nucleic acid-binding proteins"/>
    <property type="match status" value="1"/>
</dbReference>
<evidence type="ECO:0000256" key="3">
    <source>
        <dbReference type="ARBA" id="ARBA00022763"/>
    </source>
</evidence>
<dbReference type="AlphaFoldDB" id="A0AAT9FJA4"/>
<dbReference type="KEGG" id="osu:NT6N_10660"/>
<gene>
    <name evidence="8" type="ORF">NT6N_10660</name>
</gene>
<dbReference type="InterPro" id="IPR022572">
    <property type="entry name" value="DNA_rep/recomb_RecO_N"/>
</dbReference>
<keyword evidence="5" id="KW-0234">DNA repair</keyword>
<dbReference type="SUPFAM" id="SSF50249">
    <property type="entry name" value="Nucleic acid-binding proteins"/>
    <property type="match status" value="1"/>
</dbReference>
<dbReference type="PANTHER" id="PTHR33991">
    <property type="entry name" value="DNA REPAIR PROTEIN RECO"/>
    <property type="match status" value="1"/>
</dbReference>
<reference evidence="8" key="1">
    <citation type="submission" date="2024-07" db="EMBL/GenBank/DDBJ databases">
        <title>Complete genome sequence of Verrucomicrobiaceae bacterium NT6N.</title>
        <authorList>
            <person name="Huang C."/>
            <person name="Takami H."/>
            <person name="Hamasaki K."/>
        </authorList>
    </citation>
    <scope>NUCLEOTIDE SEQUENCE</scope>
    <source>
        <strain evidence="8">NT6N</strain>
    </source>
</reference>
<evidence type="ECO:0000256" key="5">
    <source>
        <dbReference type="ARBA" id="ARBA00023204"/>
    </source>
</evidence>
<evidence type="ECO:0000259" key="7">
    <source>
        <dbReference type="Pfam" id="PF11967"/>
    </source>
</evidence>
<dbReference type="InterPro" id="IPR042242">
    <property type="entry name" value="RecO_C"/>
</dbReference>
<dbReference type="GO" id="GO:0043590">
    <property type="term" value="C:bacterial nucleoid"/>
    <property type="evidence" value="ECO:0007669"/>
    <property type="project" value="TreeGrafter"/>
</dbReference>
<dbReference type="Pfam" id="PF11967">
    <property type="entry name" value="RecO_N"/>
    <property type="match status" value="1"/>
</dbReference>